<name>A0ABM1ZGI1_AEDAL</name>
<organism evidence="3 4">
    <name type="scientific">Aedes albopictus</name>
    <name type="common">Asian tiger mosquito</name>
    <name type="synonym">Stegomyia albopicta</name>
    <dbReference type="NCBI Taxonomy" id="7160"/>
    <lineage>
        <taxon>Eukaryota</taxon>
        <taxon>Metazoa</taxon>
        <taxon>Ecdysozoa</taxon>
        <taxon>Arthropoda</taxon>
        <taxon>Hexapoda</taxon>
        <taxon>Insecta</taxon>
        <taxon>Pterygota</taxon>
        <taxon>Neoptera</taxon>
        <taxon>Endopterygota</taxon>
        <taxon>Diptera</taxon>
        <taxon>Nematocera</taxon>
        <taxon>Culicoidea</taxon>
        <taxon>Culicidae</taxon>
        <taxon>Culicinae</taxon>
        <taxon>Aedini</taxon>
        <taxon>Aedes</taxon>
        <taxon>Stegomyia</taxon>
    </lineage>
</organism>
<accession>A0ABM1ZGI1</accession>
<dbReference type="RefSeq" id="XP_062715649.1">
    <property type="nucleotide sequence ID" value="XM_062859665.1"/>
</dbReference>
<protein>
    <recommendedName>
        <fullName evidence="2">Endonuclease/exonuclease/phosphatase domain-containing protein</fullName>
    </recommendedName>
</protein>
<dbReference type="Gene3D" id="3.60.10.10">
    <property type="entry name" value="Endonuclease/exonuclease/phosphatase"/>
    <property type="match status" value="1"/>
</dbReference>
<sequence>MTVILELVSFGVLIAVKSELNCKAVRLVDCESLEQTAVEIMLPYHSIFVCSVYIRPVSHPDNYTKHAESVQQLLDMAAPCDTIIVMGDYNLPDLVWDFDEDVNGFLPINASTDQELAVVESLLSKGLKQINDLVNENGKLLDLVLVSDADSMVLFESPSAMLKVDPHHKPLVLRFDIQSAKHSSSSNSTRSEYNFARCNFDLVNARLDALDWSQLLDLPTVDAAVSAFYDNIYQVIDATVPLTRRPTTVFKQPWWTPQLRNLRNRLRKRYFRCQSPGNKYAVQIAEAEYESLCEVQFQEYVGNIQADLKENPSSFWSYVNARKRSAGIPADLTYGVQSSSTDAASAKLFADFFKSVFEPSQTLPSQQYID</sequence>
<dbReference type="InterPro" id="IPR005135">
    <property type="entry name" value="Endo/exonuclease/phosphatase"/>
</dbReference>
<feature type="domain" description="Endonuclease/exonuclease/phosphatase" evidence="2">
    <location>
        <begin position="47"/>
        <end position="152"/>
    </location>
</feature>
<dbReference type="PANTHER" id="PTHR33395:SF22">
    <property type="entry name" value="REVERSE TRANSCRIPTASE DOMAIN-CONTAINING PROTEIN"/>
    <property type="match status" value="1"/>
</dbReference>
<dbReference type="InterPro" id="IPR036691">
    <property type="entry name" value="Endo/exonu/phosph_ase_sf"/>
</dbReference>
<keyword evidence="1" id="KW-0732">Signal</keyword>
<evidence type="ECO:0000259" key="2">
    <source>
        <dbReference type="Pfam" id="PF14529"/>
    </source>
</evidence>
<dbReference type="EnsemblMetazoa" id="AALFPA23_018227.R26778">
    <property type="protein sequence ID" value="AALFPA23_018227.P26778"/>
    <property type="gene ID" value="AALFPA23_018227"/>
</dbReference>
<evidence type="ECO:0000256" key="1">
    <source>
        <dbReference type="SAM" id="SignalP"/>
    </source>
</evidence>
<evidence type="ECO:0000313" key="3">
    <source>
        <dbReference type="EnsemblMetazoa" id="AALFPA23_018227.P26778"/>
    </source>
</evidence>
<feature type="chain" id="PRO_5045823540" description="Endonuclease/exonuclease/phosphatase domain-containing protein" evidence="1">
    <location>
        <begin position="19"/>
        <end position="370"/>
    </location>
</feature>
<proteinExistence type="predicted"/>
<dbReference type="Proteomes" id="UP000069940">
    <property type="component" value="Unassembled WGS sequence"/>
</dbReference>
<evidence type="ECO:0000313" key="4">
    <source>
        <dbReference type="Proteomes" id="UP000069940"/>
    </source>
</evidence>
<dbReference type="GeneID" id="134291654"/>
<dbReference type="Pfam" id="PF14529">
    <property type="entry name" value="Exo_endo_phos_2"/>
    <property type="match status" value="1"/>
</dbReference>
<feature type="signal peptide" evidence="1">
    <location>
        <begin position="1"/>
        <end position="18"/>
    </location>
</feature>
<dbReference type="PANTHER" id="PTHR33395">
    <property type="entry name" value="TRANSCRIPTASE, PUTATIVE-RELATED-RELATED"/>
    <property type="match status" value="1"/>
</dbReference>
<keyword evidence="4" id="KW-1185">Reference proteome</keyword>
<reference evidence="3" key="2">
    <citation type="submission" date="2025-05" db="UniProtKB">
        <authorList>
            <consortium name="EnsemblMetazoa"/>
        </authorList>
    </citation>
    <scope>IDENTIFICATION</scope>
    <source>
        <strain evidence="3">Foshan</strain>
    </source>
</reference>
<dbReference type="SUPFAM" id="SSF56219">
    <property type="entry name" value="DNase I-like"/>
    <property type="match status" value="1"/>
</dbReference>
<reference evidence="4" key="1">
    <citation type="journal article" date="2015" name="Proc. Natl. Acad. Sci. U.S.A.">
        <title>Genome sequence of the Asian Tiger mosquito, Aedes albopictus, reveals insights into its biology, genetics, and evolution.</title>
        <authorList>
            <person name="Chen X.G."/>
            <person name="Jiang X."/>
            <person name="Gu J."/>
            <person name="Xu M."/>
            <person name="Wu Y."/>
            <person name="Deng Y."/>
            <person name="Zhang C."/>
            <person name="Bonizzoni M."/>
            <person name="Dermauw W."/>
            <person name="Vontas J."/>
            <person name="Armbruster P."/>
            <person name="Huang X."/>
            <person name="Yang Y."/>
            <person name="Zhang H."/>
            <person name="He W."/>
            <person name="Peng H."/>
            <person name="Liu Y."/>
            <person name="Wu K."/>
            <person name="Chen J."/>
            <person name="Lirakis M."/>
            <person name="Topalis P."/>
            <person name="Van Leeuwen T."/>
            <person name="Hall A.B."/>
            <person name="Jiang X."/>
            <person name="Thorpe C."/>
            <person name="Mueller R.L."/>
            <person name="Sun C."/>
            <person name="Waterhouse R.M."/>
            <person name="Yan G."/>
            <person name="Tu Z.J."/>
            <person name="Fang X."/>
            <person name="James A.A."/>
        </authorList>
    </citation>
    <scope>NUCLEOTIDE SEQUENCE [LARGE SCALE GENOMIC DNA]</scope>
    <source>
        <strain evidence="4">Foshan</strain>
    </source>
</reference>